<keyword evidence="2" id="KW-1185">Reference proteome</keyword>
<protein>
    <submittedName>
        <fullName evidence="1">Uncharacterized protein</fullName>
    </submittedName>
</protein>
<accession>W7YTN5</accession>
<proteinExistence type="predicted"/>
<dbReference type="AlphaFoldDB" id="W7YTN5"/>
<evidence type="ECO:0000313" key="1">
    <source>
        <dbReference type="EMBL" id="GAF05819.1"/>
    </source>
</evidence>
<organism evidence="1 2">
    <name type="scientific">Saccharicrinis fermentans DSM 9555 = JCM 21142</name>
    <dbReference type="NCBI Taxonomy" id="869213"/>
    <lineage>
        <taxon>Bacteria</taxon>
        <taxon>Pseudomonadati</taxon>
        <taxon>Bacteroidota</taxon>
        <taxon>Bacteroidia</taxon>
        <taxon>Marinilabiliales</taxon>
        <taxon>Marinilabiliaceae</taxon>
        <taxon>Saccharicrinis</taxon>
    </lineage>
</organism>
<dbReference type="Proteomes" id="UP000019402">
    <property type="component" value="Unassembled WGS sequence"/>
</dbReference>
<dbReference type="EMBL" id="BAMD01000132">
    <property type="protein sequence ID" value="GAF05819.1"/>
    <property type="molecule type" value="Genomic_DNA"/>
</dbReference>
<comment type="caution">
    <text evidence="1">The sequence shown here is derived from an EMBL/GenBank/DDBJ whole genome shotgun (WGS) entry which is preliminary data.</text>
</comment>
<evidence type="ECO:0000313" key="2">
    <source>
        <dbReference type="Proteomes" id="UP000019402"/>
    </source>
</evidence>
<dbReference type="STRING" id="869213.GCA_000517085_03741"/>
<sequence length="80" mass="9308">MIQFGKERCCSNEKIIIDSFLESTNKLIIEKLQKNQINKPGLYSGMLGDLLFCRYYAELYSKELTLYESVENIVLTEVFS</sequence>
<reference evidence="1 2" key="1">
    <citation type="journal article" date="2014" name="Genome Announc.">
        <title>Draft Genome Sequence of Cytophaga fermentans JCM 21142T, a Facultative Anaerobe Isolated from Marine Mud.</title>
        <authorList>
            <person name="Starns D."/>
            <person name="Oshima K."/>
            <person name="Suda W."/>
            <person name="Iino T."/>
            <person name="Yuki M."/>
            <person name="Inoue J."/>
            <person name="Kitamura K."/>
            <person name="Iida T."/>
            <person name="Darby A."/>
            <person name="Hattori M."/>
            <person name="Ohkuma M."/>
        </authorList>
    </citation>
    <scope>NUCLEOTIDE SEQUENCE [LARGE SCALE GENOMIC DNA]</scope>
    <source>
        <strain evidence="1 2">JCM 21142</strain>
    </source>
</reference>
<dbReference type="RefSeq" id="WP_027473103.1">
    <property type="nucleotide sequence ID" value="NZ_KI912107.1"/>
</dbReference>
<gene>
    <name evidence="1" type="ORF">JCM21142_114573</name>
</gene>
<name>W7YTN5_9BACT</name>